<evidence type="ECO:0000313" key="2">
    <source>
        <dbReference type="EMBL" id="MPC60998.1"/>
    </source>
</evidence>
<sequence>MVRGESMQMTRRAARHSIWLKQYNNEGLVLKRRLRTTGSKLRGYCRCFMTSGIPGLVMGQPNGRAYIVWLATSAGLVVAGANATAFNFVNIHRVSWSLAANVYLFRTCSGRRSNAAGNVCKATPRPQRGLAAPIPKHLAATITMHQKRM</sequence>
<gene>
    <name evidence="2" type="ORF">E2C01_055060</name>
</gene>
<dbReference type="AlphaFoldDB" id="A0A5B7GVK5"/>
<proteinExistence type="predicted"/>
<dbReference type="Proteomes" id="UP000324222">
    <property type="component" value="Unassembled WGS sequence"/>
</dbReference>
<dbReference type="EMBL" id="VSRR010018113">
    <property type="protein sequence ID" value="MPC60998.1"/>
    <property type="molecule type" value="Genomic_DNA"/>
</dbReference>
<comment type="caution">
    <text evidence="2">The sequence shown here is derived from an EMBL/GenBank/DDBJ whole genome shotgun (WGS) entry which is preliminary data.</text>
</comment>
<keyword evidence="1" id="KW-0812">Transmembrane</keyword>
<evidence type="ECO:0000313" key="3">
    <source>
        <dbReference type="Proteomes" id="UP000324222"/>
    </source>
</evidence>
<organism evidence="2 3">
    <name type="scientific">Portunus trituberculatus</name>
    <name type="common">Swimming crab</name>
    <name type="synonym">Neptunus trituberculatus</name>
    <dbReference type="NCBI Taxonomy" id="210409"/>
    <lineage>
        <taxon>Eukaryota</taxon>
        <taxon>Metazoa</taxon>
        <taxon>Ecdysozoa</taxon>
        <taxon>Arthropoda</taxon>
        <taxon>Crustacea</taxon>
        <taxon>Multicrustacea</taxon>
        <taxon>Malacostraca</taxon>
        <taxon>Eumalacostraca</taxon>
        <taxon>Eucarida</taxon>
        <taxon>Decapoda</taxon>
        <taxon>Pleocyemata</taxon>
        <taxon>Brachyura</taxon>
        <taxon>Eubrachyura</taxon>
        <taxon>Portunoidea</taxon>
        <taxon>Portunidae</taxon>
        <taxon>Portuninae</taxon>
        <taxon>Portunus</taxon>
    </lineage>
</organism>
<keyword evidence="3" id="KW-1185">Reference proteome</keyword>
<keyword evidence="1" id="KW-0472">Membrane</keyword>
<evidence type="ECO:0000256" key="1">
    <source>
        <dbReference type="SAM" id="Phobius"/>
    </source>
</evidence>
<reference evidence="2 3" key="1">
    <citation type="submission" date="2019-05" db="EMBL/GenBank/DDBJ databases">
        <title>Another draft genome of Portunus trituberculatus and its Hox gene families provides insights of decapod evolution.</title>
        <authorList>
            <person name="Jeong J.-H."/>
            <person name="Song I."/>
            <person name="Kim S."/>
            <person name="Choi T."/>
            <person name="Kim D."/>
            <person name="Ryu S."/>
            <person name="Kim W."/>
        </authorList>
    </citation>
    <scope>NUCLEOTIDE SEQUENCE [LARGE SCALE GENOMIC DNA]</scope>
    <source>
        <tissue evidence="2">Muscle</tissue>
    </source>
</reference>
<feature type="transmembrane region" description="Helical" evidence="1">
    <location>
        <begin position="66"/>
        <end position="89"/>
    </location>
</feature>
<accession>A0A5B7GVK5</accession>
<name>A0A5B7GVK5_PORTR</name>
<keyword evidence="1" id="KW-1133">Transmembrane helix</keyword>
<protein>
    <submittedName>
        <fullName evidence="2">Uncharacterized protein</fullName>
    </submittedName>
</protein>